<dbReference type="Proteomes" id="UP001165186">
    <property type="component" value="Unassembled WGS sequence"/>
</dbReference>
<evidence type="ECO:0000313" key="2">
    <source>
        <dbReference type="Proteomes" id="UP001165186"/>
    </source>
</evidence>
<accession>A0ACB5S5N9</accession>
<organism evidence="1 2">
    <name type="scientific">Neofusicoccum parvum</name>
    <dbReference type="NCBI Taxonomy" id="310453"/>
    <lineage>
        <taxon>Eukaryota</taxon>
        <taxon>Fungi</taxon>
        <taxon>Dikarya</taxon>
        <taxon>Ascomycota</taxon>
        <taxon>Pezizomycotina</taxon>
        <taxon>Dothideomycetes</taxon>
        <taxon>Dothideomycetes incertae sedis</taxon>
        <taxon>Botryosphaeriales</taxon>
        <taxon>Botryosphaeriaceae</taxon>
        <taxon>Neofusicoccum</taxon>
    </lineage>
</organism>
<keyword evidence="2" id="KW-1185">Reference proteome</keyword>
<reference evidence="1" key="1">
    <citation type="submission" date="2024-09" db="EMBL/GenBank/DDBJ databases">
        <title>Draft Genome Sequences of Neofusicoccum parvum.</title>
        <authorList>
            <person name="Ashida A."/>
            <person name="Camagna M."/>
            <person name="Tanaka A."/>
            <person name="Takemoto D."/>
        </authorList>
    </citation>
    <scope>NUCLEOTIDE SEQUENCE</scope>
    <source>
        <strain evidence="1">PPO83</strain>
    </source>
</reference>
<evidence type="ECO:0000313" key="1">
    <source>
        <dbReference type="EMBL" id="GME28013.1"/>
    </source>
</evidence>
<sequence>MVATNGAPNGAAAANGHSDAAYSMEAETRKSLDSLLQLAKTQIPAECRTIIEKTTFTTANTGSPYFPCPFKETETTSALKAVEAGMAAAIADLVYGEKERKVTVDLDRASSFLFSAYLSTVGGMNKAHPKVKSILKDTDLLQAQSILYRRLSANLYETKNSGEYFHLHGSLEATTALNMIGLEGHRPDMTDYMECIKLIESHVKKYTLEELERMNAEKKQAGVTALKWEEFKETSHGKTLLQEPPWRVEQIEIIAGPAMGRGLSEYGADVIKVTSPNLPDVPFFQVDGNLGKHTSDLNLKKPEDRKIFEELLQSADVILDGYRPGSLERLGYGPKQIIELTKHRKRGIVYVAEDCFGHIGKWAGRPGWQQIADCVTGVAWAQGEAMGLNEPVVPPFPMSDYGTGCMGTIAALVGLYKRAKYGGSYHGTTSLCQYDIFLMQQGLYPKEMMQELRKVHDPEFFELRHYDSVDEVGKRALKTMRLTHPELFESKHLFESFSRGFNAPVKFVRPVTEVEGTWNGYLRSSRPNGFDAATWDGWEVDEEMLKC</sequence>
<dbReference type="EMBL" id="BSXG01000043">
    <property type="protein sequence ID" value="GME28013.1"/>
    <property type="molecule type" value="Genomic_DNA"/>
</dbReference>
<comment type="caution">
    <text evidence="1">The sequence shown here is derived from an EMBL/GenBank/DDBJ whole genome shotgun (WGS) entry which is preliminary data.</text>
</comment>
<name>A0ACB5S5N9_9PEZI</name>
<proteinExistence type="predicted"/>
<protein>
    <submittedName>
        <fullName evidence="1">CoA-transferase family III</fullName>
    </submittedName>
</protein>
<gene>
    <name evidence="1" type="primary">g5512</name>
    <name evidence="1" type="ORF">NpPPO83_00005512</name>
</gene>